<dbReference type="NCBIfam" id="TIGR00177">
    <property type="entry name" value="molyb_syn"/>
    <property type="match status" value="1"/>
</dbReference>
<dbReference type="FunFam" id="3.40.980.10:FF:000006">
    <property type="entry name" value="Molybdenum cofactor biosynthesis protein B"/>
    <property type="match status" value="1"/>
</dbReference>
<feature type="domain" description="MoaB/Mog" evidence="1">
    <location>
        <begin position="18"/>
        <end position="171"/>
    </location>
</feature>
<dbReference type="Pfam" id="PF00994">
    <property type="entry name" value="MoCF_biosynth"/>
    <property type="match status" value="1"/>
</dbReference>
<proteinExistence type="predicted"/>
<dbReference type="SMART" id="SM00852">
    <property type="entry name" value="MoCF_biosynth"/>
    <property type="match status" value="1"/>
</dbReference>
<dbReference type="Gene3D" id="3.40.980.10">
    <property type="entry name" value="MoaB/Mog-like domain"/>
    <property type="match status" value="1"/>
</dbReference>
<dbReference type="GO" id="GO:0006777">
    <property type="term" value="P:Mo-molybdopterin cofactor biosynthetic process"/>
    <property type="evidence" value="ECO:0007669"/>
    <property type="project" value="InterPro"/>
</dbReference>
<dbReference type="PIRSF" id="PIRSF006443">
    <property type="entry name" value="MoaB"/>
    <property type="match status" value="1"/>
</dbReference>
<dbReference type="InterPro" id="IPR036425">
    <property type="entry name" value="MoaB/Mog-like_dom_sf"/>
</dbReference>
<dbReference type="GO" id="GO:0005829">
    <property type="term" value="C:cytosol"/>
    <property type="evidence" value="ECO:0007669"/>
    <property type="project" value="TreeGrafter"/>
</dbReference>
<evidence type="ECO:0000313" key="3">
    <source>
        <dbReference type="Proteomes" id="UP000193404"/>
    </source>
</evidence>
<dbReference type="AlphaFoldDB" id="A0A1W6JXD4"/>
<name>A0A1W6JXD4_9CREN</name>
<dbReference type="EMBL" id="CP020477">
    <property type="protein sequence ID" value="ARM74923.1"/>
    <property type="molecule type" value="Genomic_DNA"/>
</dbReference>
<dbReference type="InterPro" id="IPR001453">
    <property type="entry name" value="MoaB/Mog_dom"/>
</dbReference>
<keyword evidence="3" id="KW-1185">Reference proteome</keyword>
<accession>A0A1W6JXD4</accession>
<protein>
    <submittedName>
        <fullName evidence="2">Molybdenum cofactor biosynthesis protein</fullName>
    </submittedName>
</protein>
<gene>
    <name evidence="2" type="ORF">B6F84_02030</name>
</gene>
<dbReference type="RefSeq" id="WP_148690677.1">
    <property type="nucleotide sequence ID" value="NZ_CP020477.1"/>
</dbReference>
<sequence length="178" mass="19595">MSGHKAHRELAPKVLNFYVITISTSRYEKLIKKEPVVDESGDLIKEKIISSGHKLIGYDLVSDNKIKILKAFISAIDNPEVDVIVSSGGTGYSKSDMTVEVIRGILDREVEGFGQVFRYLSYQEEAVKSAAYLSKATAGIVNDKVIYILPGSPDAVKLALEKLILPEVSHLVFIARSK</sequence>
<dbReference type="KEGG" id="aman:B6F84_02030"/>
<evidence type="ECO:0000313" key="2">
    <source>
        <dbReference type="EMBL" id="ARM74923.1"/>
    </source>
</evidence>
<dbReference type="CDD" id="cd00886">
    <property type="entry name" value="MogA_MoaB"/>
    <property type="match status" value="1"/>
</dbReference>
<dbReference type="STRING" id="282676.B6F84_02030"/>
<dbReference type="GeneID" id="41589659"/>
<dbReference type="InterPro" id="IPR012245">
    <property type="entry name" value="MoaB"/>
</dbReference>
<dbReference type="OrthoDB" id="205337at2157"/>
<dbReference type="SUPFAM" id="SSF53218">
    <property type="entry name" value="Molybdenum cofactor biosynthesis proteins"/>
    <property type="match status" value="1"/>
</dbReference>
<dbReference type="Proteomes" id="UP000193404">
    <property type="component" value="Chromosome"/>
</dbReference>
<reference evidence="2 3" key="1">
    <citation type="submission" date="2017-03" db="EMBL/GenBank/DDBJ databases">
        <title>Sulfur activation and transportation mechanism of thermophilic Archaea Acidianus manzaensis YN-25.</title>
        <authorList>
            <person name="Ma Y."/>
            <person name="Yang Y."/>
            <person name="Xia J."/>
        </authorList>
    </citation>
    <scope>NUCLEOTIDE SEQUENCE [LARGE SCALE GENOMIC DNA]</scope>
    <source>
        <strain evidence="2 3">YN-25</strain>
    </source>
</reference>
<dbReference type="PANTHER" id="PTHR43232">
    <property type="entry name" value="MOLYBDENUM COFACTOR BIOSYNTHESIS PROTEIN B"/>
    <property type="match status" value="1"/>
</dbReference>
<organism evidence="2 3">
    <name type="scientific">Acidianus manzaensis</name>
    <dbReference type="NCBI Taxonomy" id="282676"/>
    <lineage>
        <taxon>Archaea</taxon>
        <taxon>Thermoproteota</taxon>
        <taxon>Thermoprotei</taxon>
        <taxon>Sulfolobales</taxon>
        <taxon>Sulfolobaceae</taxon>
        <taxon>Acidianus</taxon>
    </lineage>
</organism>
<evidence type="ECO:0000259" key="1">
    <source>
        <dbReference type="SMART" id="SM00852"/>
    </source>
</evidence>
<dbReference type="PANTHER" id="PTHR43232:SF2">
    <property type="entry name" value="MOLYBDENUM COFACTOR BIOSYNTHESIS PROTEIN B"/>
    <property type="match status" value="1"/>
</dbReference>